<evidence type="ECO:0000256" key="8">
    <source>
        <dbReference type="ARBA" id="ARBA00022840"/>
    </source>
</evidence>
<comment type="subcellular location">
    <subcellularLocation>
        <location evidence="2">Cytoplasm</location>
        <location evidence="2">Cytosol</location>
    </subcellularLocation>
    <subcellularLocation>
        <location evidence="1">Nucleus speckle</location>
    </subcellularLocation>
</comment>
<dbReference type="Pfam" id="PF00271">
    <property type="entry name" value="Helicase_C"/>
    <property type="match status" value="1"/>
</dbReference>
<dbReference type="Gene3D" id="2.60.40.150">
    <property type="entry name" value="C2 domain"/>
    <property type="match status" value="1"/>
</dbReference>
<evidence type="ECO:0000256" key="1">
    <source>
        <dbReference type="ARBA" id="ARBA00004324"/>
    </source>
</evidence>
<dbReference type="Pfam" id="PF02889">
    <property type="entry name" value="Sec63"/>
    <property type="match status" value="1"/>
</dbReference>
<dbReference type="InterPro" id="IPR036390">
    <property type="entry name" value="WH_DNA-bd_sf"/>
</dbReference>
<feature type="domain" description="Helicase C-terminal" evidence="13">
    <location>
        <begin position="676"/>
        <end position="890"/>
    </location>
</feature>
<dbReference type="InterPro" id="IPR035892">
    <property type="entry name" value="C2_domain_sf"/>
</dbReference>
<dbReference type="PROSITE" id="PS51194">
    <property type="entry name" value="HELICASE_CTER"/>
    <property type="match status" value="1"/>
</dbReference>
<dbReference type="GO" id="GO:0004386">
    <property type="term" value="F:helicase activity"/>
    <property type="evidence" value="ECO:0007669"/>
    <property type="project" value="UniProtKB-KW"/>
</dbReference>
<dbReference type="SUPFAM" id="SSF52540">
    <property type="entry name" value="P-loop containing nucleoside triphosphate hydrolases"/>
    <property type="match status" value="4"/>
</dbReference>
<dbReference type="Pfam" id="PF23445">
    <property type="entry name" value="WHD_SNRNP200"/>
    <property type="match status" value="1"/>
</dbReference>
<dbReference type="InterPro" id="IPR003593">
    <property type="entry name" value="AAA+_ATPase"/>
</dbReference>
<evidence type="ECO:0000259" key="13">
    <source>
        <dbReference type="PROSITE" id="PS51194"/>
    </source>
</evidence>
<dbReference type="GO" id="GO:0005524">
    <property type="term" value="F:ATP binding"/>
    <property type="evidence" value="ECO:0007669"/>
    <property type="project" value="UniProtKB-KW"/>
</dbReference>
<protein>
    <recommendedName>
        <fullName evidence="10">U5 small nuclear ribonucleoprotein 200 kDa helicase</fullName>
    </recommendedName>
</protein>
<dbReference type="InterPro" id="IPR041094">
    <property type="entry name" value="Brr2_helicase_PWI"/>
</dbReference>
<dbReference type="InterPro" id="IPR011545">
    <property type="entry name" value="DEAD/DEAH_box_helicase_dom"/>
</dbReference>
<dbReference type="Gene3D" id="1.10.150.20">
    <property type="entry name" value="5' to 3' exonuclease, C-terminal subdomain"/>
    <property type="match status" value="1"/>
</dbReference>
<keyword evidence="6" id="KW-0378">Hydrolase</keyword>
<sequence length="1593" mass="180281">MLMNRYEFSASAFRSSKSICQYTVSWKRLKEIITKEADVPQQEVDGALRELTQYVKAIVGSEASFETIESSAAFIFDLLKSVSIVGKKETTRLRQVFGPFPASAASNACSLINKIVSWLPENTLDSLGNQDRQEADGEASMTEFGKNIKFQGLRRGQTFEEDVLSSDSDDEDRRELDLKYIASPKKPIAPKKESPNKDSFDSSWLQREVAQYFPGEETYLGMSKEDLCSTIFDVLTASNSDEQLQNDLFELLGFDRFELIQSLIQNKQKIIEGALTQPEGNKQTRAKADGGNRPPVTRPNYGCQVTVQTENERQMMKMMRREEKKEKRKNEEGEEDVGFLFDPVYLRAQREAALRAPQPMFSGGRGNYAPREKYPFVFDSMEEARQSSAFIGGVKMVLPDSFINKSTKLAEEVRIPHTEAQATNVGNQRIKIEDLDEIAQLAFKNTKALNRIQSVVFDAAYKTNENLLICAPTGAGKTNIAMLTILHEMKQHISQGVIKKDEFKIVYVAPMKALAAEMVRNFGGRLEPLGISVKELTGDMKLSKSEIIKTQMLVTTPEKWDVVTRKSTGDVALTQLVKLLIIDEVHLLHDDRGSVIESLVARTIRQVESSQSMIRILGLSATLPNYIDVARFLHVNPYVGLYFFDGRFRPVPLGQTFVGIKATSKVQFLQDMHTVCYDKVLEQVRQGYQVMVFVHARNDTVRTAMVLRDLAKNNGEMGFFTPEQSAQYGQAEKSTLKSRNKQLKELFPDGFGIHHAGMLRQDRNLVERYFAAGHIKCLVCTATLAWGVNLPAHAVIIKGTEIYDSKKGAFVDLGILDVMQIFGRAGRPQFDKFGHGTIITAHEKLSHYLSLMTRQNPIESQYINSLTDNLNAEIALGTVTNIEEAVKWLSYTYLYVRMRCNPLAYGITYNTLETDPMLEQHRRDLIVDAGRKLDKAQMVRFDERTGYFASTDLGRIASHFYIKYDTVEVINEHLKQIMTEADVFAVVSKAQEFDQIKVRDDELEELDGIHHDICVMQVPGGSENTYGKVNILLQAYISRHGMDAFSLVSDQAYVAQNAGRIIRALFEVALKKGWPVMAGRLLNLCKTIDKRLWGFENPLRQFPLLTNEILNKLEAKKMTVDRLKEMDPKEIGHMVHHPRMGGVIKRCVNQIPLLDLEASIQPITRTVLRVRLNIQPEFKWDDKVHGATAESFWIWVEDPDNNHIYHSEYFLLHKKQVLSGEAQQLVFTIPIFEPLPSQYYVRAVSDRWLGSQSSCAISFQHLILPERHPPHTELLDLTPLPKSAYDDPALEALYKFSHFNPIQTQIFHVLYHTDTNVLLGAPTGSGKTVAAEMAIFRVFREYPKAKAVYIAPLKALVRERMEDWKVRIEQKLGKKVVELTGDVTPDMRAVANADLIVTTPEKWDGVSRSWQTRSYVKAVALLVIDEIHLLGDDRGPVLEVIVSRTNFISSHTEKPVRVVGLSTALANARDLADWLGIKQMGLYNFRPSVRPVPLEVHIHGFPGQHYCPRMATMNKPTFQSIKTHSPEKPVLVFVSSRRQTRLTALDLIAFLAAEDNPKQWLHMEEMEVSGVLRLINKPGQHSCYDMGQIAGDP</sequence>
<dbReference type="PANTHER" id="PTHR47961">
    <property type="entry name" value="DNA POLYMERASE THETA, PUTATIVE (AFU_ORTHOLOGUE AFUA_1G05260)-RELATED"/>
    <property type="match status" value="1"/>
</dbReference>
<organism evidence="14 15">
    <name type="scientific">Magallana gigas</name>
    <name type="common">Pacific oyster</name>
    <name type="synonym">Crassostrea gigas</name>
    <dbReference type="NCBI Taxonomy" id="29159"/>
    <lineage>
        <taxon>Eukaryota</taxon>
        <taxon>Metazoa</taxon>
        <taxon>Spiralia</taxon>
        <taxon>Lophotrochozoa</taxon>
        <taxon>Mollusca</taxon>
        <taxon>Bivalvia</taxon>
        <taxon>Autobranchia</taxon>
        <taxon>Pteriomorphia</taxon>
        <taxon>Ostreida</taxon>
        <taxon>Ostreoidea</taxon>
        <taxon>Ostreidae</taxon>
        <taxon>Magallana</taxon>
    </lineage>
</organism>
<evidence type="ECO:0000256" key="9">
    <source>
        <dbReference type="ARBA" id="ARBA00023242"/>
    </source>
</evidence>
<dbReference type="SMART" id="SM00973">
    <property type="entry name" value="Sec63"/>
    <property type="match status" value="1"/>
</dbReference>
<dbReference type="InterPro" id="IPR027417">
    <property type="entry name" value="P-loop_NTPase"/>
</dbReference>
<dbReference type="Gene3D" id="1.10.3380.10">
    <property type="entry name" value="Sec63 N-terminal domain-like domain"/>
    <property type="match status" value="1"/>
</dbReference>
<keyword evidence="7" id="KW-0347">Helicase</keyword>
<dbReference type="FunFam" id="3.40.50.300:FF:000062">
    <property type="entry name" value="U5 small nuclear ribonucleoprotein helicase"/>
    <property type="match status" value="1"/>
</dbReference>
<dbReference type="CDD" id="cd18795">
    <property type="entry name" value="SF2_C_Ski2"/>
    <property type="match status" value="1"/>
</dbReference>
<evidence type="ECO:0000256" key="10">
    <source>
        <dbReference type="ARBA" id="ARBA00034541"/>
    </source>
</evidence>
<evidence type="ECO:0000256" key="3">
    <source>
        <dbReference type="ARBA" id="ARBA00022490"/>
    </source>
</evidence>
<dbReference type="InterPro" id="IPR036388">
    <property type="entry name" value="WH-like_DNA-bd_sf"/>
</dbReference>
<dbReference type="FunFam" id="3.40.50.300:FF:000102">
    <property type="entry name" value="RNA helicase, activating signal cointegrator 1"/>
    <property type="match status" value="1"/>
</dbReference>
<dbReference type="GO" id="GO:0016787">
    <property type="term" value="F:hydrolase activity"/>
    <property type="evidence" value="ECO:0007669"/>
    <property type="project" value="UniProtKB-KW"/>
</dbReference>
<dbReference type="InterPro" id="IPR050474">
    <property type="entry name" value="Hel308_SKI2-like"/>
</dbReference>
<feature type="region of interest" description="Disordered" evidence="11">
    <location>
        <begin position="278"/>
        <end position="301"/>
    </location>
</feature>
<evidence type="ECO:0000256" key="4">
    <source>
        <dbReference type="ARBA" id="ARBA00022737"/>
    </source>
</evidence>
<dbReference type="SUPFAM" id="SSF46785">
    <property type="entry name" value="Winged helix' DNA-binding domain"/>
    <property type="match status" value="1"/>
</dbReference>
<accession>A0A8W8J5Y3</accession>
<dbReference type="PANTHER" id="PTHR47961:SF13">
    <property type="entry name" value="ACTIVATING SIGNAL COINTEGRATOR 1 COMPLEX SUBUNIT 3"/>
    <property type="match status" value="1"/>
</dbReference>
<keyword evidence="3" id="KW-0963">Cytoplasm</keyword>
<proteinExistence type="predicted"/>
<keyword evidence="9" id="KW-0539">Nucleus</keyword>
<dbReference type="CDD" id="cd18022">
    <property type="entry name" value="DEXHc_ASCC3_2"/>
    <property type="match status" value="1"/>
</dbReference>
<feature type="domain" description="Helicase ATP-binding" evidence="12">
    <location>
        <begin position="458"/>
        <end position="641"/>
    </location>
</feature>
<dbReference type="Pfam" id="PF26582">
    <property type="entry name" value="ASCC3_N"/>
    <property type="match status" value="1"/>
</dbReference>
<dbReference type="PROSITE" id="PS51192">
    <property type="entry name" value="HELICASE_ATP_BIND_1"/>
    <property type="match status" value="2"/>
</dbReference>
<evidence type="ECO:0000259" key="12">
    <source>
        <dbReference type="PROSITE" id="PS51192"/>
    </source>
</evidence>
<dbReference type="Pfam" id="PF18149">
    <property type="entry name" value="Helicase_PWI"/>
    <property type="match status" value="1"/>
</dbReference>
<dbReference type="SMART" id="SM00382">
    <property type="entry name" value="AAA"/>
    <property type="match status" value="2"/>
</dbReference>
<dbReference type="InterPro" id="IPR014001">
    <property type="entry name" value="Helicase_ATP-bd"/>
</dbReference>
<dbReference type="CDD" id="cd18020">
    <property type="entry name" value="DEXHc_ASCC3_1"/>
    <property type="match status" value="1"/>
</dbReference>
<dbReference type="InterPro" id="IPR058856">
    <property type="entry name" value="ASCC3_N"/>
</dbReference>
<dbReference type="FunFam" id="2.60.40.150:FF:000004">
    <property type="entry name" value="RNA helicase, activating signal cointegrator 1"/>
    <property type="match status" value="1"/>
</dbReference>
<dbReference type="Pfam" id="PF00270">
    <property type="entry name" value="DEAD"/>
    <property type="match status" value="2"/>
</dbReference>
<keyword evidence="4" id="KW-0677">Repeat</keyword>
<dbReference type="SMART" id="SM00487">
    <property type="entry name" value="DEXDc"/>
    <property type="match status" value="2"/>
</dbReference>
<dbReference type="Gene3D" id="3.40.50.300">
    <property type="entry name" value="P-loop containing nucleotide triphosphate hydrolases"/>
    <property type="match status" value="4"/>
</dbReference>
<dbReference type="Proteomes" id="UP000005408">
    <property type="component" value="Unassembled WGS sequence"/>
</dbReference>
<evidence type="ECO:0000256" key="2">
    <source>
        <dbReference type="ARBA" id="ARBA00004514"/>
    </source>
</evidence>
<dbReference type="FunFam" id="1.10.10.10:FF:000024">
    <property type="entry name" value="U5 small nuclear ribonucleoprotein helicase"/>
    <property type="match status" value="1"/>
</dbReference>
<dbReference type="InterPro" id="IPR004179">
    <property type="entry name" value="Sec63-dom"/>
</dbReference>
<dbReference type="GO" id="GO:0006397">
    <property type="term" value="P:mRNA processing"/>
    <property type="evidence" value="ECO:0007669"/>
    <property type="project" value="UniProtKB-ARBA"/>
</dbReference>
<evidence type="ECO:0000313" key="15">
    <source>
        <dbReference type="Proteomes" id="UP000005408"/>
    </source>
</evidence>
<dbReference type="Gene3D" id="1.10.10.10">
    <property type="entry name" value="Winged helix-like DNA-binding domain superfamily/Winged helix DNA-binding domain"/>
    <property type="match status" value="1"/>
</dbReference>
<dbReference type="FunFam" id="3.40.50.300:FF:000198">
    <property type="entry name" value="Activating signal cointegrator 1 complex subunit"/>
    <property type="match status" value="1"/>
</dbReference>
<feature type="domain" description="Helicase ATP-binding" evidence="12">
    <location>
        <begin position="1308"/>
        <end position="1483"/>
    </location>
</feature>
<dbReference type="SUPFAM" id="SSF158702">
    <property type="entry name" value="Sec63 N-terminal domain-like"/>
    <property type="match status" value="1"/>
</dbReference>
<dbReference type="EnsemblMetazoa" id="G16972.1">
    <property type="protein sequence ID" value="G16972.1:cds"/>
    <property type="gene ID" value="G16972"/>
</dbReference>
<dbReference type="FunFam" id="1.10.150.20:FF:000028">
    <property type="entry name" value="activating signal cointegrator 1 complex subunit 3"/>
    <property type="match status" value="1"/>
</dbReference>
<evidence type="ECO:0000256" key="7">
    <source>
        <dbReference type="ARBA" id="ARBA00022806"/>
    </source>
</evidence>
<reference evidence="14" key="1">
    <citation type="submission" date="2022-08" db="UniProtKB">
        <authorList>
            <consortium name="EnsemblMetazoa"/>
        </authorList>
    </citation>
    <scope>IDENTIFICATION</scope>
    <source>
        <strain evidence="14">05x7-T-G4-1.051#20</strain>
    </source>
</reference>
<dbReference type="FunFam" id="1.10.3380.10:FF:000001">
    <property type="entry name" value="U5 small nuclear ribonucleoprotein helicase"/>
    <property type="match status" value="1"/>
</dbReference>
<evidence type="ECO:0000313" key="14">
    <source>
        <dbReference type="EnsemblMetazoa" id="G16972.1:cds"/>
    </source>
</evidence>
<evidence type="ECO:0000256" key="6">
    <source>
        <dbReference type="ARBA" id="ARBA00022801"/>
    </source>
</evidence>
<dbReference type="SMART" id="SM00490">
    <property type="entry name" value="HELICc"/>
    <property type="match status" value="1"/>
</dbReference>
<dbReference type="InterPro" id="IPR057842">
    <property type="entry name" value="WH_MER3"/>
</dbReference>
<dbReference type="GO" id="GO:0003676">
    <property type="term" value="F:nucleic acid binding"/>
    <property type="evidence" value="ECO:0007669"/>
    <property type="project" value="InterPro"/>
</dbReference>
<keyword evidence="15" id="KW-1185">Reference proteome</keyword>
<keyword evidence="5" id="KW-0547">Nucleotide-binding</keyword>
<dbReference type="InterPro" id="IPR001650">
    <property type="entry name" value="Helicase_C-like"/>
</dbReference>
<evidence type="ECO:0000256" key="11">
    <source>
        <dbReference type="SAM" id="MobiDB-lite"/>
    </source>
</evidence>
<keyword evidence="8" id="KW-0067">ATP-binding</keyword>
<evidence type="ECO:0000256" key="5">
    <source>
        <dbReference type="ARBA" id="ARBA00022741"/>
    </source>
</evidence>
<name>A0A8W8J5Y3_MAGGI</name>